<evidence type="ECO:0000256" key="1">
    <source>
        <dbReference type="SAM" id="MobiDB-lite"/>
    </source>
</evidence>
<keyword evidence="3" id="KW-1185">Reference proteome</keyword>
<feature type="compositionally biased region" description="Polar residues" evidence="1">
    <location>
        <begin position="1"/>
        <end position="17"/>
    </location>
</feature>
<reference evidence="2" key="1">
    <citation type="submission" date="2019-10" db="EMBL/GenBank/DDBJ databases">
        <authorList>
            <person name="Zhang R."/>
            <person name="Pan Y."/>
            <person name="Wang J."/>
            <person name="Ma R."/>
            <person name="Yu S."/>
        </authorList>
    </citation>
    <scope>NUCLEOTIDE SEQUENCE</scope>
    <source>
        <strain evidence="2">LA-IB0</strain>
        <tissue evidence="2">Leaf</tissue>
    </source>
</reference>
<gene>
    <name evidence="2" type="ORF">BUALT_Bualt14G0058900</name>
</gene>
<dbReference type="EMBL" id="WHWC01000014">
    <property type="protein sequence ID" value="KAG8369874.1"/>
    <property type="molecule type" value="Genomic_DNA"/>
</dbReference>
<evidence type="ECO:0000313" key="2">
    <source>
        <dbReference type="EMBL" id="KAG8369874.1"/>
    </source>
</evidence>
<dbReference type="AlphaFoldDB" id="A0AAV6WPV5"/>
<evidence type="ECO:0000313" key="3">
    <source>
        <dbReference type="Proteomes" id="UP000826271"/>
    </source>
</evidence>
<organism evidence="2 3">
    <name type="scientific">Buddleja alternifolia</name>
    <dbReference type="NCBI Taxonomy" id="168488"/>
    <lineage>
        <taxon>Eukaryota</taxon>
        <taxon>Viridiplantae</taxon>
        <taxon>Streptophyta</taxon>
        <taxon>Embryophyta</taxon>
        <taxon>Tracheophyta</taxon>
        <taxon>Spermatophyta</taxon>
        <taxon>Magnoliopsida</taxon>
        <taxon>eudicotyledons</taxon>
        <taxon>Gunneridae</taxon>
        <taxon>Pentapetalae</taxon>
        <taxon>asterids</taxon>
        <taxon>lamiids</taxon>
        <taxon>Lamiales</taxon>
        <taxon>Scrophulariaceae</taxon>
        <taxon>Buddlejeae</taxon>
        <taxon>Buddleja</taxon>
    </lineage>
</organism>
<comment type="caution">
    <text evidence="2">The sequence shown here is derived from an EMBL/GenBank/DDBJ whole genome shotgun (WGS) entry which is preliminary data.</text>
</comment>
<feature type="region of interest" description="Disordered" evidence="1">
    <location>
        <begin position="1"/>
        <end position="36"/>
    </location>
</feature>
<accession>A0AAV6WPV5</accession>
<sequence length="127" mass="14670">MDSNRNGVKSDANTDNLEFSKDVMDGESDGDDESKSLLRNKNDVLLKDSEKPRRKVQWLDYNGDKLAQILEFQPRSVGFVDYIMLIFSHINKLMKRFVLLILCLDDYSCLYINHVKLFPACTSDTIE</sequence>
<name>A0AAV6WPV5_9LAMI</name>
<dbReference type="Proteomes" id="UP000826271">
    <property type="component" value="Unassembled WGS sequence"/>
</dbReference>
<proteinExistence type="predicted"/>
<protein>
    <submittedName>
        <fullName evidence="2">Uncharacterized protein</fullName>
    </submittedName>
</protein>